<sequence length="264" mass="30021">MRMRRQKGTVRRKVFPAVVVLLMWFLVSGPAMADTAAVVETHVATSIDVRQASQKEQEQWDAQRAELAAEYDRLTAENEILEAENKRMSDTSTALGQVIDQLEQEKTQTRQVREELLPFLAKVQEDLTRFVAEDVPFLPEERRTRLEKLAVLMDDPEVAVAEKFRKTMEALGIEAEYGNTIEVYHDRILLGDRRVSGQIFRLGRISLYSLSLDGQEAAVFDVGEQQWRRLDDRFVPEVAAAVEIALKRRTAGILDLPLGRLATP</sequence>
<dbReference type="PIRSF" id="PIRSF028069">
    <property type="entry name" value="UCP028069"/>
    <property type="match status" value="1"/>
</dbReference>
<feature type="coiled-coil region" evidence="1">
    <location>
        <begin position="57"/>
        <end position="91"/>
    </location>
</feature>
<protein>
    <recommendedName>
        <fullName evidence="4">TonB system biopolymer transport component</fullName>
    </recommendedName>
</protein>
<accession>B2DD84</accession>
<feature type="signal peptide" evidence="2">
    <location>
        <begin position="1"/>
        <end position="33"/>
    </location>
</feature>
<organism evidence="3">
    <name type="scientific">Desulfotignum balticum</name>
    <dbReference type="NCBI Taxonomy" id="115781"/>
    <lineage>
        <taxon>Bacteria</taxon>
        <taxon>Pseudomonadati</taxon>
        <taxon>Thermodesulfobacteriota</taxon>
        <taxon>Desulfobacteria</taxon>
        <taxon>Desulfobacterales</taxon>
        <taxon>Desulfobacteraceae</taxon>
        <taxon>Desulfotignum</taxon>
    </lineage>
</organism>
<proteinExistence type="predicted"/>
<evidence type="ECO:0008006" key="4">
    <source>
        <dbReference type="Google" id="ProtNLM"/>
    </source>
</evidence>
<evidence type="ECO:0000256" key="2">
    <source>
        <dbReference type="SAM" id="SignalP"/>
    </source>
</evidence>
<reference evidence="3" key="1">
    <citation type="journal article" date="2008" name="Appl. Microbiol. Biotechnol.">
        <title>Subtractive hybridization and random arbitrarily primed PCR analyses of a benzoate-assimilating bacterium, Desulfotignum balticum.</title>
        <authorList>
            <person name="Habe H."/>
            <person name="Kobuna A."/>
            <person name="Hosoda A."/>
            <person name="Kouzuma A."/>
            <person name="Yamane H."/>
            <person name="Nojiri H."/>
            <person name="Omori T."/>
            <person name="Watanabe K."/>
        </authorList>
    </citation>
    <scope>NUCLEOTIDE SEQUENCE</scope>
    <source>
        <strain evidence="3">DSM 7044</strain>
    </source>
</reference>
<dbReference type="Pfam" id="PF11932">
    <property type="entry name" value="DUF3450"/>
    <property type="match status" value="1"/>
</dbReference>
<keyword evidence="1" id="KW-0175">Coiled coil</keyword>
<feature type="chain" id="PRO_5002776166" description="TonB system biopolymer transport component" evidence="2">
    <location>
        <begin position="34"/>
        <end position="264"/>
    </location>
</feature>
<evidence type="ECO:0000313" key="3">
    <source>
        <dbReference type="EMBL" id="BAG28273.1"/>
    </source>
</evidence>
<dbReference type="AlphaFoldDB" id="B2DD84"/>
<keyword evidence="2" id="KW-0732">Signal</keyword>
<evidence type="ECO:0000256" key="1">
    <source>
        <dbReference type="SAM" id="Coils"/>
    </source>
</evidence>
<dbReference type="InterPro" id="IPR016866">
    <property type="entry name" value="UCP028069"/>
</dbReference>
<dbReference type="EMBL" id="AB368180">
    <property type="protein sequence ID" value="BAG28273.1"/>
    <property type="molecule type" value="Genomic_DNA"/>
</dbReference>
<name>B2DD84_9BACT</name>